<evidence type="ECO:0000256" key="6">
    <source>
        <dbReference type="PROSITE-ProRule" id="PRU00228"/>
    </source>
</evidence>
<dbReference type="GO" id="GO:0005509">
    <property type="term" value="F:calcium ion binding"/>
    <property type="evidence" value="ECO:0007669"/>
    <property type="project" value="InterPro"/>
</dbReference>
<dbReference type="Pfam" id="PF00569">
    <property type="entry name" value="ZZ"/>
    <property type="match status" value="1"/>
</dbReference>
<feature type="compositionally biased region" description="Low complexity" evidence="7">
    <location>
        <begin position="322"/>
        <end position="333"/>
    </location>
</feature>
<proteinExistence type="predicted"/>
<protein>
    <submittedName>
        <fullName evidence="10">Uncharacterized protein</fullName>
    </submittedName>
</protein>
<feature type="compositionally biased region" description="Basic and acidic residues" evidence="7">
    <location>
        <begin position="261"/>
        <end position="275"/>
    </location>
</feature>
<dbReference type="InterPro" id="IPR018247">
    <property type="entry name" value="EF_Hand_1_Ca_BS"/>
</dbReference>
<dbReference type="EMBL" id="JADGJD010000220">
    <property type="protein sequence ID" value="KAJ3053296.1"/>
    <property type="molecule type" value="Genomic_DNA"/>
</dbReference>
<dbReference type="InterPro" id="IPR045198">
    <property type="entry name" value="CNBL1-10"/>
</dbReference>
<dbReference type="GO" id="GO:0019722">
    <property type="term" value="P:calcium-mediated signaling"/>
    <property type="evidence" value="ECO:0007669"/>
    <property type="project" value="InterPro"/>
</dbReference>
<feature type="compositionally biased region" description="Low complexity" evidence="7">
    <location>
        <begin position="298"/>
        <end position="313"/>
    </location>
</feature>
<dbReference type="PROSITE" id="PS00018">
    <property type="entry name" value="EF_HAND_1"/>
    <property type="match status" value="2"/>
</dbReference>
<feature type="non-terminal residue" evidence="10">
    <location>
        <position position="468"/>
    </location>
</feature>
<dbReference type="CDD" id="cd00051">
    <property type="entry name" value="EFh"/>
    <property type="match status" value="1"/>
</dbReference>
<organism evidence="10 11">
    <name type="scientific">Rhizophlyctis rosea</name>
    <dbReference type="NCBI Taxonomy" id="64517"/>
    <lineage>
        <taxon>Eukaryota</taxon>
        <taxon>Fungi</taxon>
        <taxon>Fungi incertae sedis</taxon>
        <taxon>Chytridiomycota</taxon>
        <taxon>Chytridiomycota incertae sedis</taxon>
        <taxon>Chytridiomycetes</taxon>
        <taxon>Rhizophlyctidales</taxon>
        <taxon>Rhizophlyctidaceae</taxon>
        <taxon>Rhizophlyctis</taxon>
    </lineage>
</organism>
<dbReference type="GO" id="GO:0008270">
    <property type="term" value="F:zinc ion binding"/>
    <property type="evidence" value="ECO:0007669"/>
    <property type="project" value="UniProtKB-KW"/>
</dbReference>
<dbReference type="InterPro" id="IPR002048">
    <property type="entry name" value="EF_hand_dom"/>
</dbReference>
<dbReference type="InterPro" id="IPR000433">
    <property type="entry name" value="Znf_ZZ"/>
</dbReference>
<evidence type="ECO:0000313" key="10">
    <source>
        <dbReference type="EMBL" id="KAJ3053296.1"/>
    </source>
</evidence>
<evidence type="ECO:0000256" key="3">
    <source>
        <dbReference type="ARBA" id="ARBA00022771"/>
    </source>
</evidence>
<evidence type="ECO:0000259" key="9">
    <source>
        <dbReference type="PROSITE" id="PS50222"/>
    </source>
</evidence>
<dbReference type="PROSITE" id="PS50222">
    <property type="entry name" value="EF_HAND_2"/>
    <property type="match status" value="2"/>
</dbReference>
<feature type="region of interest" description="Disordered" evidence="7">
    <location>
        <begin position="244"/>
        <end position="354"/>
    </location>
</feature>
<dbReference type="SMART" id="SM00054">
    <property type="entry name" value="EFh"/>
    <property type="match status" value="2"/>
</dbReference>
<reference evidence="10" key="1">
    <citation type="submission" date="2020-05" db="EMBL/GenBank/DDBJ databases">
        <title>Phylogenomic resolution of chytrid fungi.</title>
        <authorList>
            <person name="Stajich J.E."/>
            <person name="Amses K."/>
            <person name="Simmons R."/>
            <person name="Seto K."/>
            <person name="Myers J."/>
            <person name="Bonds A."/>
            <person name="Quandt C.A."/>
            <person name="Barry K."/>
            <person name="Liu P."/>
            <person name="Grigoriev I."/>
            <person name="Longcore J.E."/>
            <person name="James T.Y."/>
        </authorList>
    </citation>
    <scope>NUCLEOTIDE SEQUENCE</scope>
    <source>
        <strain evidence="10">JEL0318</strain>
    </source>
</reference>
<dbReference type="Proteomes" id="UP001212841">
    <property type="component" value="Unassembled WGS sequence"/>
</dbReference>
<gene>
    <name evidence="10" type="ORF">HK097_004627</name>
</gene>
<dbReference type="PROSITE" id="PS50135">
    <property type="entry name" value="ZF_ZZ_2"/>
    <property type="match status" value="1"/>
</dbReference>
<dbReference type="SUPFAM" id="SSF57850">
    <property type="entry name" value="RING/U-box"/>
    <property type="match status" value="1"/>
</dbReference>
<dbReference type="Pfam" id="PF13202">
    <property type="entry name" value="EF-hand_5"/>
    <property type="match status" value="1"/>
</dbReference>
<comment type="caution">
    <text evidence="10">The sequence shown here is derived from an EMBL/GenBank/DDBJ whole genome shotgun (WGS) entry which is preliminary data.</text>
</comment>
<dbReference type="Gene3D" id="1.10.238.10">
    <property type="entry name" value="EF-hand"/>
    <property type="match status" value="1"/>
</dbReference>
<dbReference type="InterPro" id="IPR043145">
    <property type="entry name" value="Znf_ZZ_sf"/>
</dbReference>
<feature type="domain" description="ZZ-type" evidence="8">
    <location>
        <begin position="11"/>
        <end position="63"/>
    </location>
</feature>
<keyword evidence="1" id="KW-0479">Metal-binding</keyword>
<keyword evidence="2" id="KW-0677">Repeat</keyword>
<evidence type="ECO:0000256" key="5">
    <source>
        <dbReference type="ARBA" id="ARBA00022837"/>
    </source>
</evidence>
<evidence type="ECO:0000313" key="11">
    <source>
        <dbReference type="Proteomes" id="UP001212841"/>
    </source>
</evidence>
<keyword evidence="3 6" id="KW-0863">Zinc-finger</keyword>
<dbReference type="SUPFAM" id="SSF47473">
    <property type="entry name" value="EF-hand"/>
    <property type="match status" value="1"/>
</dbReference>
<dbReference type="SMART" id="SM00291">
    <property type="entry name" value="ZnF_ZZ"/>
    <property type="match status" value="1"/>
</dbReference>
<dbReference type="PROSITE" id="PS01357">
    <property type="entry name" value="ZF_ZZ_1"/>
    <property type="match status" value="1"/>
</dbReference>
<dbReference type="Gene3D" id="3.30.60.90">
    <property type="match status" value="1"/>
</dbReference>
<accession>A0AAD5X6E9</accession>
<dbReference type="GO" id="GO:0019900">
    <property type="term" value="F:kinase binding"/>
    <property type="evidence" value="ECO:0007669"/>
    <property type="project" value="InterPro"/>
</dbReference>
<evidence type="ECO:0000256" key="2">
    <source>
        <dbReference type="ARBA" id="ARBA00022737"/>
    </source>
</evidence>
<keyword evidence="4" id="KW-0862">Zinc</keyword>
<name>A0AAD5X6E9_9FUNG</name>
<keyword evidence="5" id="KW-0106">Calcium</keyword>
<dbReference type="PANTHER" id="PTHR23056">
    <property type="entry name" value="CALCINEURIN B"/>
    <property type="match status" value="1"/>
</dbReference>
<dbReference type="PRINTS" id="PR00450">
    <property type="entry name" value="RECOVERIN"/>
</dbReference>
<feature type="domain" description="EF-hand" evidence="9">
    <location>
        <begin position="176"/>
        <end position="211"/>
    </location>
</feature>
<dbReference type="AlphaFoldDB" id="A0AAD5X6E9"/>
<dbReference type="CDD" id="cd02340">
    <property type="entry name" value="ZZ_NBR1_like"/>
    <property type="match status" value="1"/>
</dbReference>
<sequence length="468" mass="51417">EDQARKEGYVHRSITCNHCGTSPVRGYRFRCANCIDYDLCEQCEAQDVHLKTHVFIKIRVPIPPLANPRSALLQVFYPGKDFTNANVDLDFTDLQKRTHFDAVELEAFYEQYRSLSTTDAEEGGINRETFERCLGPLGLEKNLITDRIFVFFDANGDGIIDFDELACGLSILCKGNLDERIKHAFKGYDLNNDGLISRGELHEMFRAYFHLSMELVRDVVKTMEEGMMESFDDEASKPVSAAFAAPIPAGGSTDDEDDSGSGEKRKGKGEGKMVADGDVFGPSFGGSRKAKEPALSVSPPDNNNSLFPPSSSSTQLTRPRRSSSASSHSPSTANLLPRPMRQRPNLPSTLRIDPLTEVPATLTTSPTALLAQSLPPPTPLTTTAPFPTSVPWSASGTPGPGLGSSNGEYHYPVMEAMSQDAIEEMVERTFEMAGVEEGRDTMTEEEFARVVEQDSNMLAWFEALGSVF</sequence>
<dbReference type="InterPro" id="IPR011992">
    <property type="entry name" value="EF-hand-dom_pair"/>
</dbReference>
<dbReference type="PANTHER" id="PTHR23056:SF110">
    <property type="entry name" value="CALMODULIN"/>
    <property type="match status" value="1"/>
</dbReference>
<evidence type="ECO:0000256" key="1">
    <source>
        <dbReference type="ARBA" id="ARBA00022723"/>
    </source>
</evidence>
<dbReference type="Pfam" id="PF13405">
    <property type="entry name" value="EF-hand_6"/>
    <property type="match status" value="1"/>
</dbReference>
<feature type="domain" description="EF-hand" evidence="9">
    <location>
        <begin position="140"/>
        <end position="175"/>
    </location>
</feature>
<evidence type="ECO:0000256" key="7">
    <source>
        <dbReference type="SAM" id="MobiDB-lite"/>
    </source>
</evidence>
<evidence type="ECO:0000256" key="4">
    <source>
        <dbReference type="ARBA" id="ARBA00022833"/>
    </source>
</evidence>
<evidence type="ECO:0000259" key="8">
    <source>
        <dbReference type="PROSITE" id="PS50135"/>
    </source>
</evidence>
<keyword evidence="11" id="KW-1185">Reference proteome</keyword>